<proteinExistence type="predicted"/>
<evidence type="ECO:0000313" key="8">
    <source>
        <dbReference type="Proteomes" id="UP000019277"/>
    </source>
</evidence>
<feature type="transmembrane region" description="Helical" evidence="6">
    <location>
        <begin position="12"/>
        <end position="31"/>
    </location>
</feature>
<evidence type="ECO:0000256" key="5">
    <source>
        <dbReference type="ARBA" id="ARBA00023136"/>
    </source>
</evidence>
<feature type="transmembrane region" description="Helical" evidence="6">
    <location>
        <begin position="37"/>
        <end position="62"/>
    </location>
</feature>
<comment type="subcellular location">
    <subcellularLocation>
        <location evidence="1">Cell membrane</location>
        <topology evidence="1">Multi-pass membrane protein</topology>
    </subcellularLocation>
</comment>
<dbReference type="InterPro" id="IPR022791">
    <property type="entry name" value="L-PG_synthase/AglD"/>
</dbReference>
<feature type="transmembrane region" description="Helical" evidence="6">
    <location>
        <begin position="256"/>
        <end position="278"/>
    </location>
</feature>
<accession>W7J1M5</accession>
<evidence type="ECO:0000256" key="3">
    <source>
        <dbReference type="ARBA" id="ARBA00022692"/>
    </source>
</evidence>
<feature type="transmembrane region" description="Helical" evidence="6">
    <location>
        <begin position="226"/>
        <end position="249"/>
    </location>
</feature>
<sequence>MAEGAGRRVRAADVLAVGFVLLAVGVAGWALREDLPALGAAIGTIGWWRAAGAFALVVLGLLATAQVWRRCLDALGHRVGWAAARTIFFPAQVGKYLPGAVWPLLAQARFARRYGVPARSALVAGAVFLAVHVVTSVVVSAGLLFADRGLLSGYGWAGLAAVLVLPLLHPAVVTAIVRRLGKDSGLPALTWSALLRPMGWMVPAWLAYGAAGLLAAAPFTGATARLGGLATSGFALSWLVGLVVVFAPAGLGAREAVLVLVLGPALGVVAATAVGLLLRVCHTVADMGLALVHGVFGGSRSVAEYGEGAPG</sequence>
<dbReference type="Proteomes" id="UP000019277">
    <property type="component" value="Unassembled WGS sequence"/>
</dbReference>
<evidence type="ECO:0000256" key="2">
    <source>
        <dbReference type="ARBA" id="ARBA00022475"/>
    </source>
</evidence>
<evidence type="ECO:0000256" key="1">
    <source>
        <dbReference type="ARBA" id="ARBA00004651"/>
    </source>
</evidence>
<keyword evidence="8" id="KW-1185">Reference proteome</keyword>
<dbReference type="GO" id="GO:0005886">
    <property type="term" value="C:plasma membrane"/>
    <property type="evidence" value="ECO:0007669"/>
    <property type="project" value="UniProtKB-SubCell"/>
</dbReference>
<dbReference type="OrthoDB" id="6057470at2"/>
<comment type="caution">
    <text evidence="7">The sequence shown here is derived from an EMBL/GenBank/DDBJ whole genome shotgun (WGS) entry which is preliminary data.</text>
</comment>
<evidence type="ECO:0000313" key="7">
    <source>
        <dbReference type="EMBL" id="EWC60004.1"/>
    </source>
</evidence>
<dbReference type="Pfam" id="PF03706">
    <property type="entry name" value="LPG_synthase_TM"/>
    <property type="match status" value="1"/>
</dbReference>
<gene>
    <name evidence="7" type="ORF">UO65_4713</name>
</gene>
<evidence type="ECO:0000256" key="4">
    <source>
        <dbReference type="ARBA" id="ARBA00022989"/>
    </source>
</evidence>
<organism evidence="7 8">
    <name type="scientific">Actinokineospora spheciospongiae</name>
    <dbReference type="NCBI Taxonomy" id="909613"/>
    <lineage>
        <taxon>Bacteria</taxon>
        <taxon>Bacillati</taxon>
        <taxon>Actinomycetota</taxon>
        <taxon>Actinomycetes</taxon>
        <taxon>Pseudonocardiales</taxon>
        <taxon>Pseudonocardiaceae</taxon>
        <taxon>Actinokineospora</taxon>
    </lineage>
</organism>
<dbReference type="EMBL" id="AYXG01000179">
    <property type="protein sequence ID" value="EWC60004.1"/>
    <property type="molecule type" value="Genomic_DNA"/>
</dbReference>
<dbReference type="eggNOG" id="COG0392">
    <property type="taxonomic scope" value="Bacteria"/>
</dbReference>
<dbReference type="STRING" id="909613.UO65_4713"/>
<dbReference type="AlphaFoldDB" id="W7J1M5"/>
<feature type="transmembrane region" description="Helical" evidence="6">
    <location>
        <begin position="198"/>
        <end position="220"/>
    </location>
</feature>
<keyword evidence="4 6" id="KW-1133">Transmembrane helix</keyword>
<feature type="transmembrane region" description="Helical" evidence="6">
    <location>
        <begin position="121"/>
        <end position="144"/>
    </location>
</feature>
<dbReference type="RefSeq" id="WP_035286212.1">
    <property type="nucleotide sequence ID" value="NZ_AYXG01000179.1"/>
</dbReference>
<keyword evidence="5 6" id="KW-0472">Membrane</keyword>
<reference evidence="7 8" key="1">
    <citation type="journal article" date="2014" name="Genome Announc.">
        <title>Draft Genome Sequence of the Antitrypanosomally Active Sponge-Associated Bacterium Actinokineospora sp. Strain EG49.</title>
        <authorList>
            <person name="Harjes J."/>
            <person name="Ryu T."/>
            <person name="Abdelmohsen U.R."/>
            <person name="Moitinho-Silva L."/>
            <person name="Horn H."/>
            <person name="Ravasi T."/>
            <person name="Hentschel U."/>
        </authorList>
    </citation>
    <scope>NUCLEOTIDE SEQUENCE [LARGE SCALE GENOMIC DNA]</scope>
    <source>
        <strain evidence="7 8">EG49</strain>
    </source>
</reference>
<protein>
    <submittedName>
        <fullName evidence="7">Putative transmembrane protein HieC</fullName>
    </submittedName>
</protein>
<keyword evidence="3 6" id="KW-0812">Transmembrane</keyword>
<keyword evidence="2" id="KW-1003">Cell membrane</keyword>
<evidence type="ECO:0000256" key="6">
    <source>
        <dbReference type="SAM" id="Phobius"/>
    </source>
</evidence>
<name>W7J1M5_9PSEU</name>
<feature type="transmembrane region" description="Helical" evidence="6">
    <location>
        <begin position="156"/>
        <end position="177"/>
    </location>
</feature>